<accession>B4VKC0</accession>
<dbReference type="Proteomes" id="UP000003835">
    <property type="component" value="Unassembled WGS sequence"/>
</dbReference>
<feature type="domain" description="Solute-binding protein family 5" evidence="4">
    <location>
        <begin position="99"/>
        <end position="480"/>
    </location>
</feature>
<dbReference type="PIRSF" id="PIRSF002741">
    <property type="entry name" value="MppA"/>
    <property type="match status" value="1"/>
</dbReference>
<keyword evidence="6" id="KW-1185">Reference proteome</keyword>
<keyword evidence="2" id="KW-0813">Transport</keyword>
<dbReference type="InterPro" id="IPR000914">
    <property type="entry name" value="SBP_5_dom"/>
</dbReference>
<dbReference type="SUPFAM" id="SSF53850">
    <property type="entry name" value="Periplasmic binding protein-like II"/>
    <property type="match status" value="1"/>
</dbReference>
<dbReference type="eggNOG" id="COG0747">
    <property type="taxonomic scope" value="Bacteria"/>
</dbReference>
<dbReference type="PANTHER" id="PTHR30290">
    <property type="entry name" value="PERIPLASMIC BINDING COMPONENT OF ABC TRANSPORTER"/>
    <property type="match status" value="1"/>
</dbReference>
<dbReference type="GO" id="GO:1904680">
    <property type="term" value="F:peptide transmembrane transporter activity"/>
    <property type="evidence" value="ECO:0007669"/>
    <property type="project" value="TreeGrafter"/>
</dbReference>
<comment type="similarity">
    <text evidence="1">Belongs to the bacterial solute-binding protein 5 family.</text>
</comment>
<dbReference type="STRING" id="118168.MC7420_3012"/>
<dbReference type="GO" id="GO:0043190">
    <property type="term" value="C:ATP-binding cassette (ABC) transporter complex"/>
    <property type="evidence" value="ECO:0007669"/>
    <property type="project" value="InterPro"/>
</dbReference>
<dbReference type="CDD" id="cd08493">
    <property type="entry name" value="PBP2_DppA_like"/>
    <property type="match status" value="1"/>
</dbReference>
<evidence type="ECO:0000256" key="3">
    <source>
        <dbReference type="ARBA" id="ARBA00022729"/>
    </source>
</evidence>
<dbReference type="Gene3D" id="3.10.105.10">
    <property type="entry name" value="Dipeptide-binding Protein, Domain 3"/>
    <property type="match status" value="1"/>
</dbReference>
<proteinExistence type="inferred from homology"/>
<gene>
    <name evidence="5" type="ORF">MC7420_3012</name>
</gene>
<evidence type="ECO:0000259" key="4">
    <source>
        <dbReference type="Pfam" id="PF00496"/>
    </source>
</evidence>
<dbReference type="Pfam" id="PF00496">
    <property type="entry name" value="SBP_bac_5"/>
    <property type="match status" value="1"/>
</dbReference>
<dbReference type="EMBL" id="DS989843">
    <property type="protein sequence ID" value="EDX77688.1"/>
    <property type="molecule type" value="Genomic_DNA"/>
</dbReference>
<dbReference type="AlphaFoldDB" id="B4VKC0"/>
<evidence type="ECO:0000313" key="6">
    <source>
        <dbReference type="Proteomes" id="UP000003835"/>
    </source>
</evidence>
<name>B4VKC0_9CYAN</name>
<reference evidence="5 6" key="1">
    <citation type="submission" date="2008-07" db="EMBL/GenBank/DDBJ databases">
        <authorList>
            <person name="Tandeau de Marsac N."/>
            <person name="Ferriera S."/>
            <person name="Johnson J."/>
            <person name="Kravitz S."/>
            <person name="Beeson K."/>
            <person name="Sutton G."/>
            <person name="Rogers Y.-H."/>
            <person name="Friedman R."/>
            <person name="Frazier M."/>
            <person name="Venter J.C."/>
        </authorList>
    </citation>
    <scope>NUCLEOTIDE SEQUENCE [LARGE SCALE GENOMIC DNA]</scope>
    <source>
        <strain evidence="5 6">PCC 7420</strain>
    </source>
</reference>
<protein>
    <submittedName>
        <fullName evidence="5">Bacterial extracellular solute-binding protein, family 5</fullName>
    </submittedName>
</protein>
<dbReference type="GO" id="GO:0015833">
    <property type="term" value="P:peptide transport"/>
    <property type="evidence" value="ECO:0007669"/>
    <property type="project" value="TreeGrafter"/>
</dbReference>
<sequence length="561" mass="61906">MGFAVSSEMPCAIASPKRSLIRFILLVIVGLALALGLANCDTQSPQTNDTSAIPADTLVYGSGGQPVNLEPGNITDGNSIVVQHQIYNTLLSIKPGTTELEPGLATEWRVSEDGKTWTFKLRDDVQFHDGSDFNAEAVRFNVERWWNPDSEFGYRDAGKNYEIWANLFGGYKGSPDSILQDIVVADDNTIEFILQQPFAAFPAAIASGYFGMASPDAIQQAGADYGTPASLAVGTGPFIFKEWRTGDRIVLDKNPNYWKPDLPKSDQLVIRFITDPSARLAQLRAGTINFTVDLSPDQLPEIENDANLDAVFRPSFNVGYLALNPSYEPFSKVEVRRAIAQAINSSEIVPAFWGELGQHDNHFTPPSLSEYQSEQIINYSYNPQQAQQLIADAGYPNGFDLDLWYMPVSRPYFPTPKPIAEAIAAELSAIGINVNLQTKDWAAYLEDRRKSPGFQAFMLGWTGDYGDPDNFYYAHFGPGATEDLGGWKNEEILQLLEQGRATTDQAERTQIYAQVDEILAQEAVRLPIVHSQPLLAKRKTVTGWTPSPLGSEPFETISQGL</sequence>
<dbReference type="PANTHER" id="PTHR30290:SF9">
    <property type="entry name" value="OLIGOPEPTIDE-BINDING PROTEIN APPA"/>
    <property type="match status" value="1"/>
</dbReference>
<evidence type="ECO:0000256" key="2">
    <source>
        <dbReference type="ARBA" id="ARBA00022448"/>
    </source>
</evidence>
<dbReference type="GO" id="GO:0042597">
    <property type="term" value="C:periplasmic space"/>
    <property type="evidence" value="ECO:0007669"/>
    <property type="project" value="UniProtKB-ARBA"/>
</dbReference>
<evidence type="ECO:0000256" key="1">
    <source>
        <dbReference type="ARBA" id="ARBA00005695"/>
    </source>
</evidence>
<keyword evidence="3" id="KW-0732">Signal</keyword>
<dbReference type="Gene3D" id="3.90.76.10">
    <property type="entry name" value="Dipeptide-binding Protein, Domain 1"/>
    <property type="match status" value="1"/>
</dbReference>
<organism evidence="5 6">
    <name type="scientific">Coleofasciculus chthonoplastes PCC 7420</name>
    <dbReference type="NCBI Taxonomy" id="118168"/>
    <lineage>
        <taxon>Bacteria</taxon>
        <taxon>Bacillati</taxon>
        <taxon>Cyanobacteriota</taxon>
        <taxon>Cyanophyceae</taxon>
        <taxon>Coleofasciculales</taxon>
        <taxon>Coleofasciculaceae</taxon>
        <taxon>Coleofasciculus</taxon>
    </lineage>
</organism>
<dbReference type="RefSeq" id="WP_006098949.1">
    <property type="nucleotide sequence ID" value="NZ_DS989843.1"/>
</dbReference>
<dbReference type="Gene3D" id="3.40.190.10">
    <property type="entry name" value="Periplasmic binding protein-like II"/>
    <property type="match status" value="1"/>
</dbReference>
<dbReference type="InterPro" id="IPR039424">
    <property type="entry name" value="SBP_5"/>
</dbReference>
<evidence type="ECO:0000313" key="5">
    <source>
        <dbReference type="EMBL" id="EDX77688.1"/>
    </source>
</evidence>
<dbReference type="InterPro" id="IPR030678">
    <property type="entry name" value="Peptide/Ni-bd"/>
</dbReference>
<dbReference type="HOGENOM" id="CLU_017028_7_0_3"/>